<organism evidence="1 2">
    <name type="scientific">Cinara cedri</name>
    <dbReference type="NCBI Taxonomy" id="506608"/>
    <lineage>
        <taxon>Eukaryota</taxon>
        <taxon>Metazoa</taxon>
        <taxon>Ecdysozoa</taxon>
        <taxon>Arthropoda</taxon>
        <taxon>Hexapoda</taxon>
        <taxon>Insecta</taxon>
        <taxon>Pterygota</taxon>
        <taxon>Neoptera</taxon>
        <taxon>Paraneoptera</taxon>
        <taxon>Hemiptera</taxon>
        <taxon>Sternorrhyncha</taxon>
        <taxon>Aphidomorpha</taxon>
        <taxon>Aphidoidea</taxon>
        <taxon>Aphididae</taxon>
        <taxon>Lachninae</taxon>
        <taxon>Cinara</taxon>
    </lineage>
</organism>
<sequence>MLSDNFDFDEGSAISVKKKIKVVEKNLERLFKMKPLHRNYKKPKIDPICKDIKPVIEQPLHEPDKLFEEKHLCSNNSTLSVLLHNEDSCENNQLLKESFEGSCNSHDVIKQKHNCINEIDMSYDINNQNSNGNLFVRSEEQVEKQDTHKNNNLQLISDDEFDIEINKLIHGIETEIKINAKERTTEKLTEYYSNDKIDDLLDKPCQDKINNPNNITNKKENYANDMNEIINCMTNSNEKHDAHGNINLESLSDNEFDFELNKLIHEMIK</sequence>
<name>A0A5E4M252_9HEMI</name>
<accession>A0A5E4M252</accession>
<dbReference type="Proteomes" id="UP000325440">
    <property type="component" value="Unassembled WGS sequence"/>
</dbReference>
<gene>
    <name evidence="1" type="ORF">CINCED_3A013530</name>
</gene>
<protein>
    <submittedName>
        <fullName evidence="1">Uncharacterized protein</fullName>
    </submittedName>
</protein>
<dbReference type="AlphaFoldDB" id="A0A5E4M252"/>
<proteinExistence type="predicted"/>
<evidence type="ECO:0000313" key="1">
    <source>
        <dbReference type="EMBL" id="VVC26085.1"/>
    </source>
</evidence>
<keyword evidence="2" id="KW-1185">Reference proteome</keyword>
<dbReference type="EMBL" id="CABPRJ010000024">
    <property type="protein sequence ID" value="VVC26085.1"/>
    <property type="molecule type" value="Genomic_DNA"/>
</dbReference>
<evidence type="ECO:0000313" key="2">
    <source>
        <dbReference type="Proteomes" id="UP000325440"/>
    </source>
</evidence>
<reference evidence="1 2" key="1">
    <citation type="submission" date="2019-08" db="EMBL/GenBank/DDBJ databases">
        <authorList>
            <person name="Alioto T."/>
            <person name="Alioto T."/>
            <person name="Gomez Garrido J."/>
        </authorList>
    </citation>
    <scope>NUCLEOTIDE SEQUENCE [LARGE SCALE GENOMIC DNA]</scope>
</reference>